<comment type="caution">
    <text evidence="1">The sequence shown here is derived from an EMBL/GenBank/DDBJ whole genome shotgun (WGS) entry which is preliminary data.</text>
</comment>
<organism evidence="1 2">
    <name type="scientific">Plasmodium gonderi</name>
    <dbReference type="NCBI Taxonomy" id="77519"/>
    <lineage>
        <taxon>Eukaryota</taxon>
        <taxon>Sar</taxon>
        <taxon>Alveolata</taxon>
        <taxon>Apicomplexa</taxon>
        <taxon>Aconoidasida</taxon>
        <taxon>Haemosporida</taxon>
        <taxon>Plasmodiidae</taxon>
        <taxon>Plasmodium</taxon>
        <taxon>Plasmodium (Plasmodium)</taxon>
    </lineage>
</organism>
<dbReference type="GeneID" id="39745311"/>
<protein>
    <submittedName>
        <fullName evidence="1">Variable surface protein</fullName>
    </submittedName>
</protein>
<dbReference type="AlphaFoldDB" id="A0A1Y1JVX3"/>
<accession>A0A1Y1JVX3</accession>
<keyword evidence="2" id="KW-1185">Reference proteome</keyword>
<dbReference type="RefSeq" id="XP_028547092.1">
    <property type="nucleotide sequence ID" value="XM_028691291.1"/>
</dbReference>
<gene>
    <name evidence="1" type="ORF">PGO_003320</name>
</gene>
<dbReference type="Proteomes" id="UP000195521">
    <property type="component" value="Unassembled WGS sequence"/>
</dbReference>
<sequence length="203" mass="24011">MSLFINYNDIFPLCTEGFKWEINYHRPESIASALTEFCSNFYNNVETCARKNAKFSQHCQVHTLYLENINNNKSISNVKTCCIYFFYKLNELLEKFSCHCEETNNCYQKMVNLSISWKKNDQISELFYICNRYINELNKSEIPIFKNLDEICSNYDKFKKKIGKVKDILNLEEVKLNCDTSIQRYPITSALINLDFSAQINKR</sequence>
<reference evidence="2" key="1">
    <citation type="submission" date="2017-04" db="EMBL/GenBank/DDBJ databases">
        <title>Plasmodium gonderi genome.</title>
        <authorList>
            <person name="Arisue N."/>
            <person name="Honma H."/>
            <person name="Kawai S."/>
            <person name="Tougan T."/>
            <person name="Tanabe K."/>
            <person name="Horii T."/>
        </authorList>
    </citation>
    <scope>NUCLEOTIDE SEQUENCE [LARGE SCALE GENOMIC DNA]</scope>
    <source>
        <strain evidence="2">ATCC 30045</strain>
    </source>
</reference>
<dbReference type="EMBL" id="BDQF01000372">
    <property type="protein sequence ID" value="GAW84503.1"/>
    <property type="molecule type" value="Genomic_DNA"/>
</dbReference>
<proteinExistence type="predicted"/>
<evidence type="ECO:0000313" key="2">
    <source>
        <dbReference type="Proteomes" id="UP000195521"/>
    </source>
</evidence>
<name>A0A1Y1JVX3_PLAGO</name>
<evidence type="ECO:0000313" key="1">
    <source>
        <dbReference type="EMBL" id="GAW84503.1"/>
    </source>
</evidence>